<proteinExistence type="inferred from homology"/>
<organism evidence="6 7">
    <name type="scientific">Heterodermia speciosa</name>
    <dbReference type="NCBI Taxonomy" id="116794"/>
    <lineage>
        <taxon>Eukaryota</taxon>
        <taxon>Fungi</taxon>
        <taxon>Dikarya</taxon>
        <taxon>Ascomycota</taxon>
        <taxon>Pezizomycotina</taxon>
        <taxon>Lecanoromycetes</taxon>
        <taxon>OSLEUM clade</taxon>
        <taxon>Lecanoromycetidae</taxon>
        <taxon>Caliciales</taxon>
        <taxon>Physciaceae</taxon>
        <taxon>Heterodermia</taxon>
    </lineage>
</organism>
<dbReference type="AlphaFoldDB" id="A0A8H3J2D9"/>
<evidence type="ECO:0000256" key="2">
    <source>
        <dbReference type="ARBA" id="ARBA00006333"/>
    </source>
</evidence>
<dbReference type="GO" id="GO:0046872">
    <property type="term" value="F:metal ion binding"/>
    <property type="evidence" value="ECO:0007669"/>
    <property type="project" value="UniProtKB-KW"/>
</dbReference>
<keyword evidence="4" id="KW-0479">Metal-binding</keyword>
<dbReference type="GO" id="GO:0010333">
    <property type="term" value="F:terpene synthase activity"/>
    <property type="evidence" value="ECO:0007669"/>
    <property type="project" value="InterPro"/>
</dbReference>
<name>A0A8H3J2D9_9LECA</name>
<evidence type="ECO:0000313" key="6">
    <source>
        <dbReference type="EMBL" id="CAF9939431.1"/>
    </source>
</evidence>
<dbReference type="Pfam" id="PF19086">
    <property type="entry name" value="Terpene_syn_C_2"/>
    <property type="match status" value="1"/>
</dbReference>
<dbReference type="EC" id="4.2.3.-" evidence="4"/>
<comment type="similarity">
    <text evidence="2 4">Belongs to the terpene synthase family.</text>
</comment>
<dbReference type="Proteomes" id="UP000664521">
    <property type="component" value="Unassembled WGS sequence"/>
</dbReference>
<feature type="region of interest" description="Disordered" evidence="5">
    <location>
        <begin position="34"/>
        <end position="54"/>
    </location>
</feature>
<comment type="cofactor">
    <cofactor evidence="1 4">
        <name>Mg(2+)</name>
        <dbReference type="ChEBI" id="CHEBI:18420"/>
    </cofactor>
</comment>
<dbReference type="OrthoDB" id="3004402at2759"/>
<sequence length="399" mass="45251">MAPNMNATIVDESTWEGIHTVIVHLSLPHPKAIVTSPTSIDDTHDIEPEERQEPQEAQDLYLEKPVMNGSATNGNVTKPLYTPDDQPPSSRFKVAIHPRADEVCAELDAFFATYWPWPNEKARQKFIAADTNRWGCWSLPLVKDERMVDSVKVNTLLFLLDDIAENMSLQEGKAFYHRLILLAQGKALPNREDAYEWITYDTFASMRAVDEEQTNGIVQGAILCVLAQVDPARKQCVGMGQLLRQRYKEGGVRFVAAVIRYGMDLRISDAGMEDIKALEVIYSSFGMIVNDIYSYHKELRAYKEGGMEGGELLNAVEMQAHDTGLSYGAAKRVLWMLCRELELLFLEKAQAMKTEMDRVGLEGKGEKNGDVRSYLDAFEYVMSGNEKWSEYTERYHEKD</sequence>
<keyword evidence="4" id="KW-0456">Lyase</keyword>
<evidence type="ECO:0000256" key="5">
    <source>
        <dbReference type="SAM" id="MobiDB-lite"/>
    </source>
</evidence>
<evidence type="ECO:0000256" key="3">
    <source>
        <dbReference type="ARBA" id="ARBA00022842"/>
    </source>
</evidence>
<dbReference type="Gene3D" id="1.10.600.10">
    <property type="entry name" value="Farnesyl Diphosphate Synthase"/>
    <property type="match status" value="1"/>
</dbReference>
<dbReference type="InterPro" id="IPR034686">
    <property type="entry name" value="Terpene_cyclase-like_2"/>
</dbReference>
<evidence type="ECO:0000256" key="4">
    <source>
        <dbReference type="RuleBase" id="RU366034"/>
    </source>
</evidence>
<feature type="compositionally biased region" description="Basic and acidic residues" evidence="5">
    <location>
        <begin position="41"/>
        <end position="54"/>
    </location>
</feature>
<evidence type="ECO:0000313" key="7">
    <source>
        <dbReference type="Proteomes" id="UP000664521"/>
    </source>
</evidence>
<dbReference type="InterPro" id="IPR008949">
    <property type="entry name" value="Isoprenoid_synthase_dom_sf"/>
</dbReference>
<keyword evidence="7" id="KW-1185">Reference proteome</keyword>
<dbReference type="EMBL" id="CAJPDS010000131">
    <property type="protein sequence ID" value="CAF9939431.1"/>
    <property type="molecule type" value="Genomic_DNA"/>
</dbReference>
<dbReference type="PANTHER" id="PTHR35201">
    <property type="entry name" value="TERPENE SYNTHASE"/>
    <property type="match status" value="1"/>
</dbReference>
<reference evidence="6" key="1">
    <citation type="submission" date="2021-03" db="EMBL/GenBank/DDBJ databases">
        <authorList>
            <person name="Tagirdzhanova G."/>
        </authorList>
    </citation>
    <scope>NUCLEOTIDE SEQUENCE</scope>
</reference>
<comment type="caution">
    <text evidence="6">The sequence shown here is derived from an EMBL/GenBank/DDBJ whole genome shotgun (WGS) entry which is preliminary data.</text>
</comment>
<dbReference type="SUPFAM" id="SSF48576">
    <property type="entry name" value="Terpenoid synthases"/>
    <property type="match status" value="1"/>
</dbReference>
<protein>
    <recommendedName>
        <fullName evidence="4">Terpene synthase</fullName>
        <ecNumber evidence="4">4.2.3.-</ecNumber>
    </recommendedName>
</protein>
<dbReference type="GO" id="GO:0008299">
    <property type="term" value="P:isoprenoid biosynthetic process"/>
    <property type="evidence" value="ECO:0007669"/>
    <property type="project" value="UniProtKB-ARBA"/>
</dbReference>
<dbReference type="PANTHER" id="PTHR35201:SF4">
    <property type="entry name" value="BETA-PINACENE SYNTHASE-RELATED"/>
    <property type="match status" value="1"/>
</dbReference>
<gene>
    <name evidence="6" type="ORF">HETSPECPRED_001776</name>
</gene>
<evidence type="ECO:0000256" key="1">
    <source>
        <dbReference type="ARBA" id="ARBA00001946"/>
    </source>
</evidence>
<accession>A0A8H3J2D9</accession>
<keyword evidence="3 4" id="KW-0460">Magnesium</keyword>